<name>A0A9X2EJ26_9NOCA</name>
<dbReference type="PROSITE" id="PS51257">
    <property type="entry name" value="PROKAR_LIPOPROTEIN"/>
    <property type="match status" value="1"/>
</dbReference>
<keyword evidence="1" id="KW-0732">Signal</keyword>
<dbReference type="Proteomes" id="UP001139157">
    <property type="component" value="Unassembled WGS sequence"/>
</dbReference>
<dbReference type="EMBL" id="JAMRXG010000037">
    <property type="protein sequence ID" value="MCM6779071.1"/>
    <property type="molecule type" value="Genomic_DNA"/>
</dbReference>
<sequence>MADTRFRRSHNGCRLLMALCVPAGVLLSGCAKTTDPVAPGDPPVTANDIPVITPGAAGQLCDMIAGQMPDWRGQDATMSKIEFNATVQDWAARNRGVNVAVMQNRSVIDEVTTAHCPKVRSDTVAALQTPDLASALVGW</sequence>
<feature type="chain" id="PRO_5040862159" description="Lipoprotein" evidence="1">
    <location>
        <begin position="34"/>
        <end position="139"/>
    </location>
</feature>
<proteinExistence type="predicted"/>
<organism evidence="2 3">
    <name type="scientific">Nocardia pulmonis</name>
    <dbReference type="NCBI Taxonomy" id="2951408"/>
    <lineage>
        <taxon>Bacteria</taxon>
        <taxon>Bacillati</taxon>
        <taxon>Actinomycetota</taxon>
        <taxon>Actinomycetes</taxon>
        <taxon>Mycobacteriales</taxon>
        <taxon>Nocardiaceae</taxon>
        <taxon>Nocardia</taxon>
    </lineage>
</organism>
<evidence type="ECO:0000256" key="1">
    <source>
        <dbReference type="SAM" id="SignalP"/>
    </source>
</evidence>
<dbReference type="RefSeq" id="WP_251918951.1">
    <property type="nucleotide sequence ID" value="NZ_JAMRXG010000037.1"/>
</dbReference>
<protein>
    <recommendedName>
        <fullName evidence="4">Lipoprotein</fullName>
    </recommendedName>
</protein>
<evidence type="ECO:0000313" key="2">
    <source>
        <dbReference type="EMBL" id="MCM6779071.1"/>
    </source>
</evidence>
<evidence type="ECO:0008006" key="4">
    <source>
        <dbReference type="Google" id="ProtNLM"/>
    </source>
</evidence>
<evidence type="ECO:0000313" key="3">
    <source>
        <dbReference type="Proteomes" id="UP001139157"/>
    </source>
</evidence>
<feature type="signal peptide" evidence="1">
    <location>
        <begin position="1"/>
        <end position="33"/>
    </location>
</feature>
<reference evidence="2" key="1">
    <citation type="submission" date="2022-06" db="EMBL/GenBank/DDBJ databases">
        <title>Novel species in genus nocardia.</title>
        <authorList>
            <person name="Li F."/>
        </authorList>
    </citation>
    <scope>NUCLEOTIDE SEQUENCE</scope>
    <source>
        <strain evidence="2">CDC141</strain>
    </source>
</reference>
<dbReference type="AlphaFoldDB" id="A0A9X2EJ26"/>
<accession>A0A9X2EJ26</accession>
<gene>
    <name evidence="2" type="ORF">NDR86_36900</name>
</gene>
<comment type="caution">
    <text evidence="2">The sequence shown here is derived from an EMBL/GenBank/DDBJ whole genome shotgun (WGS) entry which is preliminary data.</text>
</comment>
<keyword evidence="3" id="KW-1185">Reference proteome</keyword>